<dbReference type="OrthoDB" id="9769598at2"/>
<accession>A0A444HDX2</accession>
<evidence type="ECO:0000256" key="3">
    <source>
        <dbReference type="ARBA" id="ARBA00004418"/>
    </source>
</evidence>
<evidence type="ECO:0000256" key="5">
    <source>
        <dbReference type="ARBA" id="ARBA00011245"/>
    </source>
</evidence>
<sequence>MKKIFILILAALFPVLAIAQKGNTKLKFAKVTDNIYTYTTYHFFSGNPFPSNSAYLLTNDGVVLFDTPWDETQFQPLLDSIEKRHNKKVVMCIATHFHDDSSAGLEYYTGKGIKTYTSKHTKELAVKNGNSQAKYTFEKDTVFNVGGYRFETFYPGEGHSPDNIVIWVEKDKFLFGGCFLKSIENNDLGNLEDANTNVWSESLFKLMKKYPKPNYTETGHFSGSKGWKSVKHTLELVRKYKNKEKG</sequence>
<feature type="chain" id="PRO_5019358112" description="beta-lactamase" evidence="13">
    <location>
        <begin position="20"/>
        <end position="246"/>
    </location>
</feature>
<dbReference type="EC" id="3.5.2.6" evidence="6"/>
<evidence type="ECO:0000256" key="2">
    <source>
        <dbReference type="ARBA" id="ARBA00001947"/>
    </source>
</evidence>
<dbReference type="GO" id="GO:0017001">
    <property type="term" value="P:antibiotic catabolic process"/>
    <property type="evidence" value="ECO:0007669"/>
    <property type="project" value="UniProtKB-ARBA"/>
</dbReference>
<evidence type="ECO:0000256" key="4">
    <source>
        <dbReference type="ARBA" id="ARBA00005250"/>
    </source>
</evidence>
<dbReference type="NCBIfam" id="NF033088">
    <property type="entry name" value="bla_subclass_B1"/>
    <property type="match status" value="1"/>
</dbReference>
<keyword evidence="11" id="KW-0862">Zinc</keyword>
<evidence type="ECO:0000256" key="10">
    <source>
        <dbReference type="ARBA" id="ARBA00022801"/>
    </source>
</evidence>
<keyword evidence="9" id="KW-0574">Periplasm</keyword>
<dbReference type="Gene3D" id="3.60.15.10">
    <property type="entry name" value="Ribonuclease Z/Hydroxyacylglutathione hydrolase-like"/>
    <property type="match status" value="1"/>
</dbReference>
<organism evidence="15 16">
    <name type="scientific">Flavobacterium cerinum</name>
    <dbReference type="NCBI Taxonomy" id="2502784"/>
    <lineage>
        <taxon>Bacteria</taxon>
        <taxon>Pseudomonadati</taxon>
        <taxon>Bacteroidota</taxon>
        <taxon>Flavobacteriia</taxon>
        <taxon>Flavobacteriales</taxon>
        <taxon>Flavobacteriaceae</taxon>
        <taxon>Flavobacterium</taxon>
    </lineage>
</organism>
<evidence type="ECO:0000256" key="6">
    <source>
        <dbReference type="ARBA" id="ARBA00012865"/>
    </source>
</evidence>
<protein>
    <recommendedName>
        <fullName evidence="6">beta-lactamase</fullName>
        <ecNumber evidence="6">3.5.2.6</ecNumber>
    </recommendedName>
</protein>
<evidence type="ECO:0000256" key="1">
    <source>
        <dbReference type="ARBA" id="ARBA00001526"/>
    </source>
</evidence>
<gene>
    <name evidence="15" type="primary">bla</name>
    <name evidence="15" type="ORF">EPI11_04470</name>
</gene>
<dbReference type="NCBIfam" id="NF012229">
    <property type="entry name" value="bla_class_B_core"/>
    <property type="match status" value="1"/>
</dbReference>
<evidence type="ECO:0000256" key="9">
    <source>
        <dbReference type="ARBA" id="ARBA00022764"/>
    </source>
</evidence>
<feature type="domain" description="Metallo-beta-lactamase" evidence="14">
    <location>
        <begin position="51"/>
        <end position="220"/>
    </location>
</feature>
<dbReference type="InterPro" id="IPR001279">
    <property type="entry name" value="Metallo-B-lactamas"/>
</dbReference>
<keyword evidence="10" id="KW-0378">Hydrolase</keyword>
<dbReference type="SUPFAM" id="SSF56281">
    <property type="entry name" value="Metallo-hydrolase/oxidoreductase"/>
    <property type="match status" value="1"/>
</dbReference>
<feature type="signal peptide" evidence="13">
    <location>
        <begin position="1"/>
        <end position="19"/>
    </location>
</feature>
<dbReference type="RefSeq" id="WP_128388751.1">
    <property type="nucleotide sequence ID" value="NZ_SBII01000002.1"/>
</dbReference>
<evidence type="ECO:0000256" key="7">
    <source>
        <dbReference type="ARBA" id="ARBA00022723"/>
    </source>
</evidence>
<evidence type="ECO:0000256" key="8">
    <source>
        <dbReference type="ARBA" id="ARBA00022729"/>
    </source>
</evidence>
<evidence type="ECO:0000313" key="15">
    <source>
        <dbReference type="EMBL" id="RWX02479.1"/>
    </source>
</evidence>
<dbReference type="Proteomes" id="UP000287527">
    <property type="component" value="Unassembled WGS sequence"/>
</dbReference>
<evidence type="ECO:0000256" key="11">
    <source>
        <dbReference type="ARBA" id="ARBA00022833"/>
    </source>
</evidence>
<dbReference type="SMART" id="SM00849">
    <property type="entry name" value="Lactamase_B"/>
    <property type="match status" value="1"/>
</dbReference>
<evidence type="ECO:0000259" key="14">
    <source>
        <dbReference type="SMART" id="SM00849"/>
    </source>
</evidence>
<dbReference type="PANTHER" id="PTHR42951:SF4">
    <property type="entry name" value="ACYL-COENZYME A THIOESTERASE MBLAC2"/>
    <property type="match status" value="1"/>
</dbReference>
<comment type="catalytic activity">
    <reaction evidence="1">
        <text>a beta-lactam + H2O = a substituted beta-amino acid</text>
        <dbReference type="Rhea" id="RHEA:20401"/>
        <dbReference type="ChEBI" id="CHEBI:15377"/>
        <dbReference type="ChEBI" id="CHEBI:35627"/>
        <dbReference type="ChEBI" id="CHEBI:140347"/>
        <dbReference type="EC" id="3.5.2.6"/>
    </reaction>
</comment>
<comment type="cofactor">
    <cofactor evidence="2">
        <name>Zn(2+)</name>
        <dbReference type="ChEBI" id="CHEBI:29105"/>
    </cofactor>
</comment>
<comment type="similarity">
    <text evidence="4">Belongs to the metallo-beta-lactamase superfamily. Class-B beta-lactamase family.</text>
</comment>
<dbReference type="PANTHER" id="PTHR42951">
    <property type="entry name" value="METALLO-BETA-LACTAMASE DOMAIN-CONTAINING"/>
    <property type="match status" value="1"/>
</dbReference>
<evidence type="ECO:0000256" key="13">
    <source>
        <dbReference type="SAM" id="SignalP"/>
    </source>
</evidence>
<keyword evidence="12" id="KW-0046">Antibiotic resistance</keyword>
<dbReference type="InterPro" id="IPR036866">
    <property type="entry name" value="RibonucZ/Hydroxyglut_hydro"/>
</dbReference>
<evidence type="ECO:0000313" key="16">
    <source>
        <dbReference type="Proteomes" id="UP000287527"/>
    </source>
</evidence>
<evidence type="ECO:0000256" key="12">
    <source>
        <dbReference type="ARBA" id="ARBA00023251"/>
    </source>
</evidence>
<comment type="subunit">
    <text evidence="5">Monomer.</text>
</comment>
<dbReference type="InterPro" id="IPR050855">
    <property type="entry name" value="NDM-1-like"/>
</dbReference>
<keyword evidence="7" id="KW-0479">Metal-binding</keyword>
<comment type="subcellular location">
    <subcellularLocation>
        <location evidence="3">Periplasm</location>
    </subcellularLocation>
</comment>
<dbReference type="AlphaFoldDB" id="A0A444HDX2"/>
<comment type="caution">
    <text evidence="15">The sequence shown here is derived from an EMBL/GenBank/DDBJ whole genome shotgun (WGS) entry which is preliminary data.</text>
</comment>
<proteinExistence type="inferred from homology"/>
<dbReference type="Pfam" id="PF00753">
    <property type="entry name" value="Lactamase_B"/>
    <property type="match status" value="1"/>
</dbReference>
<dbReference type="EMBL" id="SBII01000002">
    <property type="protein sequence ID" value="RWX02479.1"/>
    <property type="molecule type" value="Genomic_DNA"/>
</dbReference>
<name>A0A444HDX2_9FLAO</name>
<reference evidence="15 16" key="1">
    <citation type="submission" date="2019-01" db="EMBL/GenBank/DDBJ databases">
        <title>Flavobacterium sp. nov.,isolated from freshwater.</title>
        <authorList>
            <person name="Zhang R."/>
            <person name="Du Z.-J."/>
        </authorList>
    </citation>
    <scope>NUCLEOTIDE SEQUENCE [LARGE SCALE GENOMIC DNA]</scope>
    <source>
        <strain evidence="15 16">1E403</strain>
    </source>
</reference>
<dbReference type="InterPro" id="IPR058199">
    <property type="entry name" value="BlaB//VIM/IMP-1"/>
</dbReference>
<keyword evidence="8 13" id="KW-0732">Signal</keyword>
<keyword evidence="16" id="KW-1185">Reference proteome</keyword>